<reference evidence="1" key="1">
    <citation type="journal article" date="2014" name="Genome Announc.">
        <title>Draft genome sequences of the altered schaedler flora, a defined bacterial community from gnotobiotic mice.</title>
        <authorList>
            <person name="Wannemuehler M.J."/>
            <person name="Overstreet A.M."/>
            <person name="Ward D.V."/>
            <person name="Phillips G.J."/>
        </authorList>
    </citation>
    <scope>NUCLEOTIDE SEQUENCE</scope>
    <source>
        <strain evidence="1">ASF457</strain>
    </source>
</reference>
<dbReference type="RefSeq" id="WP_251930631.1">
    <property type="nucleotide sequence ID" value="NZ_CP097562.1"/>
</dbReference>
<evidence type="ECO:0000313" key="1">
    <source>
        <dbReference type="EMBL" id="USF25060.1"/>
    </source>
</evidence>
<reference evidence="1" key="3">
    <citation type="submission" date="2022-06" db="EMBL/GenBank/DDBJ databases">
        <title>Resources to Facilitate Use of the Altered Schaedler Flora (ASF) Mouse Model to Study Microbiome Function.</title>
        <authorList>
            <person name="Proctor A."/>
            <person name="Parvinroo S."/>
            <person name="Richie T."/>
            <person name="Jia X."/>
            <person name="Lee S.T.M."/>
            <person name="Karp P.D."/>
            <person name="Paley S."/>
            <person name="Kostic A.D."/>
            <person name="Pierre J.F."/>
            <person name="Wannemuehler M.J."/>
            <person name="Phillips G.J."/>
        </authorList>
    </citation>
    <scope>NUCLEOTIDE SEQUENCE</scope>
    <source>
        <strain evidence="1">ASF457</strain>
    </source>
</reference>
<sequence length="435" mass="51177">MVTFYEEYKGYYVISITDDDEEGFPKDFNITLPNRYNGLPSVISYGYVDLKKSEDIGKNTYYEEITRYYAVRHNSMKVKGMLRITRDLTLTKDNSQIHMMLFLDKNTPKEYLFSVKTEKPMSLIELDEKGFALTTTWYVRSPYENDRSNQKLLKTLLSEKEYASFMSKRFSCTYAAVECEISDFMSTTFYSTSLDYQDQEFYTDKYSIGNDISIKAEYFLGNKPFHDIISGGEAFMLTYKHALMKNYKVIGRYDVSIYMSNKYNEDYFYSSYAKNGVLALPCSNDKYINVREKPNKDGRIILKIANVLEMFYLPVYNRERNVVDRFYERETEINKISSRSKEEQIKLMQYKIYPIFVNDILKGDWCKVTIYKSKYMFNFTSGIGSPEVIHAGNIEDIHNLRKKIVYSHDEVFLMNGYIHASQLHPISVIRVKDTV</sequence>
<dbReference type="AlphaFoldDB" id="A0AA97LR07"/>
<reference evidence="1" key="2">
    <citation type="submission" date="2022-05" db="EMBL/GenBank/DDBJ databases">
        <authorList>
            <person name="Proctor A.L."/>
            <person name="Phillips G.J."/>
            <person name="Wannemuehler M.J."/>
        </authorList>
    </citation>
    <scope>NUCLEOTIDE SEQUENCE</scope>
    <source>
        <strain evidence="1">ASF457</strain>
    </source>
</reference>
<organism evidence="1 2">
    <name type="scientific">Mucispirillum schaedleri ASF457</name>
    <dbReference type="NCBI Taxonomy" id="1379858"/>
    <lineage>
        <taxon>Bacteria</taxon>
        <taxon>Pseudomonadati</taxon>
        <taxon>Deferribacterota</taxon>
        <taxon>Deferribacteres</taxon>
        <taxon>Deferribacterales</taxon>
        <taxon>Mucispirillaceae</taxon>
        <taxon>Mucispirillum</taxon>
    </lineage>
</organism>
<proteinExistence type="predicted"/>
<keyword evidence="2" id="KW-1185">Reference proteome</keyword>
<dbReference type="EMBL" id="CP097562">
    <property type="protein sequence ID" value="USF25060.1"/>
    <property type="molecule type" value="Genomic_DNA"/>
</dbReference>
<protein>
    <submittedName>
        <fullName evidence="1">Uncharacterized protein</fullName>
    </submittedName>
</protein>
<gene>
    <name evidence="1" type="ORF">N508_002155</name>
</gene>
<evidence type="ECO:0000313" key="2">
    <source>
        <dbReference type="Proteomes" id="UP000017429"/>
    </source>
</evidence>
<name>A0AA97LR07_9BACT</name>
<accession>A0AA97LR07</accession>
<dbReference type="KEGG" id="msch:N508_002155"/>
<dbReference type="Proteomes" id="UP000017429">
    <property type="component" value="Chromosome"/>
</dbReference>